<sequence length="167" mass="18899">MTYPTFALDDIGSLHESAQVEFKLARGRDGQGQLPEDIWATYSSFANTLGGEIILGVREEHGHFTIEGIPNPLPVLQEFWEILDDPSRTSHNILAISDVQLIEIMNKKLIRIRVPLAPEHLKPVFIGTDPYAGTYFRVGDADMHASRRQVTQMLRRAHHCTKQLKAR</sequence>
<dbReference type="AlphaFoldDB" id="A0A220US52"/>
<reference evidence="2 3" key="1">
    <citation type="submission" date="2017-07" db="EMBL/GenBank/DDBJ databases">
        <title>Phenotypical and genomic characterization of a clinical isolate of Shewanella bicestrii sp. nov. producing an extended-spectrum beta-lactamase and a new oxacillinase variant.</title>
        <authorList>
            <person name="Jousset A.B."/>
            <person name="Bonnin R.A."/>
            <person name="Girlich D."/>
            <person name="Dabos L."/>
            <person name="Potron A."/>
            <person name="Dortet L."/>
            <person name="Glaser P."/>
            <person name="Naas T."/>
        </authorList>
    </citation>
    <scope>NUCLEOTIDE SEQUENCE [LARGE SCALE GENOMIC DNA]</scope>
    <source>
        <strain evidence="2 3">JAB-1</strain>
    </source>
</reference>
<keyword evidence="2" id="KW-0067">ATP-binding</keyword>
<dbReference type="InterPro" id="IPR007421">
    <property type="entry name" value="Schlafen_AlbA_2_dom"/>
</dbReference>
<keyword evidence="3" id="KW-1185">Reference proteome</keyword>
<dbReference type="Gene3D" id="3.30.950.30">
    <property type="entry name" value="Schlafen, AAA domain"/>
    <property type="match status" value="1"/>
</dbReference>
<accession>A0A220US52</accession>
<dbReference type="KEGG" id="sbj:CF168_18865"/>
<dbReference type="InterPro" id="IPR038461">
    <property type="entry name" value="Schlafen_AlbA_2_dom_sf"/>
</dbReference>
<proteinExistence type="predicted"/>
<dbReference type="Proteomes" id="UP000198367">
    <property type="component" value="Chromosome"/>
</dbReference>
<dbReference type="Pfam" id="PF04326">
    <property type="entry name" value="SLFN_AlbA_2"/>
    <property type="match status" value="1"/>
</dbReference>
<feature type="domain" description="Schlafen AlbA-2" evidence="1">
    <location>
        <begin position="16"/>
        <end position="145"/>
    </location>
</feature>
<evidence type="ECO:0000313" key="3">
    <source>
        <dbReference type="Proteomes" id="UP000198367"/>
    </source>
</evidence>
<gene>
    <name evidence="2" type="ORF">CF168_18865</name>
</gene>
<protein>
    <submittedName>
        <fullName evidence="2">ATP-binding protein</fullName>
    </submittedName>
</protein>
<evidence type="ECO:0000259" key="1">
    <source>
        <dbReference type="Pfam" id="PF04326"/>
    </source>
</evidence>
<organism evidence="2 3">
    <name type="scientific">Shewanella bicestrii</name>
    <dbReference type="NCBI Taxonomy" id="2018305"/>
    <lineage>
        <taxon>Bacteria</taxon>
        <taxon>Pseudomonadati</taxon>
        <taxon>Pseudomonadota</taxon>
        <taxon>Gammaproteobacteria</taxon>
        <taxon>Alteromonadales</taxon>
        <taxon>Shewanellaceae</taxon>
        <taxon>Shewanella</taxon>
    </lineage>
</organism>
<dbReference type="GO" id="GO:0005524">
    <property type="term" value="F:ATP binding"/>
    <property type="evidence" value="ECO:0007669"/>
    <property type="project" value="UniProtKB-KW"/>
</dbReference>
<keyword evidence="2" id="KW-0547">Nucleotide-binding</keyword>
<name>A0A220US52_9GAMM</name>
<evidence type="ECO:0000313" key="2">
    <source>
        <dbReference type="EMBL" id="ASK70766.1"/>
    </source>
</evidence>
<dbReference type="EMBL" id="CP022358">
    <property type="protein sequence ID" value="ASK70766.1"/>
    <property type="molecule type" value="Genomic_DNA"/>
</dbReference>
<dbReference type="RefSeq" id="WP_011621203.1">
    <property type="nucleotide sequence ID" value="NZ_CP022358.1"/>
</dbReference>